<dbReference type="RefSeq" id="WP_074632435.1">
    <property type="nucleotide sequence ID" value="NZ_FNKY01000001.1"/>
</dbReference>
<comment type="caution">
    <text evidence="2">The sequence shown here is derived from an EMBL/GenBank/DDBJ whole genome shotgun (WGS) entry which is preliminary data.</text>
</comment>
<evidence type="ECO:0000313" key="2">
    <source>
        <dbReference type="EMBL" id="SDQ77312.1"/>
    </source>
</evidence>
<feature type="chain" id="PRO_5046917686" evidence="1">
    <location>
        <begin position="21"/>
        <end position="179"/>
    </location>
</feature>
<feature type="signal peptide" evidence="1">
    <location>
        <begin position="1"/>
        <end position="20"/>
    </location>
</feature>
<dbReference type="PROSITE" id="PS51257">
    <property type="entry name" value="PROKAR_LIPOPROTEIN"/>
    <property type="match status" value="1"/>
</dbReference>
<keyword evidence="3" id="KW-1185">Reference proteome</keyword>
<sequence length="179" mass="20789">MCRITIVVIAACLVFLSACTSTEQGTYHKTEVEEVVRKKDLPAEVLMVLPKGYEEREFTYKRKLKDGMTSYDVYYEKGGNQFSINYDAEGKVLAEEKRIKLSAIPHNIRVKIEKILSVHYPNYKVLMVEELYKKNEMLLKIFFSHPEARTGLVEAIFESETGMLREFINIRMKSITTFN</sequence>
<dbReference type="Proteomes" id="UP000183471">
    <property type="component" value="Unassembled WGS sequence"/>
</dbReference>
<evidence type="ECO:0000256" key="1">
    <source>
        <dbReference type="SAM" id="SignalP"/>
    </source>
</evidence>
<dbReference type="Gene3D" id="3.10.450.360">
    <property type="match status" value="1"/>
</dbReference>
<evidence type="ECO:0000313" key="3">
    <source>
        <dbReference type="Proteomes" id="UP000183471"/>
    </source>
</evidence>
<keyword evidence="1" id="KW-0732">Signal</keyword>
<dbReference type="EMBL" id="FNKY01000001">
    <property type="protein sequence ID" value="SDQ77312.1"/>
    <property type="molecule type" value="Genomic_DNA"/>
</dbReference>
<organism evidence="2 3">
    <name type="scientific">Nitrosospira multiformis</name>
    <dbReference type="NCBI Taxonomy" id="1231"/>
    <lineage>
        <taxon>Bacteria</taxon>
        <taxon>Pseudomonadati</taxon>
        <taxon>Pseudomonadota</taxon>
        <taxon>Betaproteobacteria</taxon>
        <taxon>Nitrosomonadales</taxon>
        <taxon>Nitrosomonadaceae</taxon>
        <taxon>Nitrosospira</taxon>
    </lineage>
</organism>
<proteinExistence type="predicted"/>
<reference evidence="2 3" key="1">
    <citation type="submission" date="2016-10" db="EMBL/GenBank/DDBJ databases">
        <authorList>
            <person name="Varghese N."/>
            <person name="Submissions S."/>
        </authorList>
    </citation>
    <scope>NUCLEOTIDE SEQUENCE [LARGE SCALE GENOMIC DNA]</scope>
    <source>
        <strain evidence="2 3">Nl1</strain>
    </source>
</reference>
<protein>
    <submittedName>
        <fullName evidence="2">Uncharacterized protein</fullName>
    </submittedName>
</protein>
<gene>
    <name evidence="2" type="ORF">SAMN05216402_2228</name>
</gene>
<dbReference type="SUPFAM" id="SSF160574">
    <property type="entry name" value="BT0923-like"/>
    <property type="match status" value="1"/>
</dbReference>
<accession>A0ABY0TG12</accession>
<name>A0ABY0TG12_9PROT</name>